<dbReference type="PANTHER" id="PTHR23235:SF142">
    <property type="entry name" value="ZINC FINGER PROTEIN 384"/>
    <property type="match status" value="1"/>
</dbReference>
<feature type="domain" description="C2H2-type" evidence="11">
    <location>
        <begin position="164"/>
        <end position="191"/>
    </location>
</feature>
<proteinExistence type="predicted"/>
<keyword evidence="5" id="KW-0862">Zinc</keyword>
<dbReference type="InterPro" id="IPR036236">
    <property type="entry name" value="Znf_C2H2_sf"/>
</dbReference>
<keyword evidence="3" id="KW-0677">Repeat</keyword>
<dbReference type="Pfam" id="PF00096">
    <property type="entry name" value="zf-C2H2"/>
    <property type="match status" value="6"/>
</dbReference>
<dbReference type="FunFam" id="3.30.160.60:FF:000065">
    <property type="entry name" value="B-cell CLL/lymphoma 6, member B"/>
    <property type="match status" value="1"/>
</dbReference>
<feature type="domain" description="C2H2-type" evidence="11">
    <location>
        <begin position="47"/>
        <end position="74"/>
    </location>
</feature>
<keyword evidence="6" id="KW-0805">Transcription regulation</keyword>
<evidence type="ECO:0000256" key="1">
    <source>
        <dbReference type="ARBA" id="ARBA00004123"/>
    </source>
</evidence>
<reference evidence="12" key="4">
    <citation type="submission" date="2025-09" db="UniProtKB">
        <authorList>
            <consortium name="Ensembl"/>
        </authorList>
    </citation>
    <scope>IDENTIFICATION</scope>
    <source>
        <strain evidence="12">HNI</strain>
    </source>
</reference>
<evidence type="ECO:0000313" key="12">
    <source>
        <dbReference type="Ensembl" id="ENSORLP00020005334.1"/>
    </source>
</evidence>
<reference evidence="12 13" key="2">
    <citation type="submission" date="2017-04" db="EMBL/GenBank/DDBJ databases">
        <title>CpG methylation of centromeres and impact of large insertions on vertebrate speciation.</title>
        <authorList>
            <person name="Ichikawa K."/>
            <person name="Yoshimura J."/>
            <person name="Morishita S."/>
        </authorList>
    </citation>
    <scope>NUCLEOTIDE SEQUENCE</scope>
    <source>
        <strain evidence="12 13">HNI</strain>
    </source>
</reference>
<evidence type="ECO:0000256" key="6">
    <source>
        <dbReference type="ARBA" id="ARBA00023015"/>
    </source>
</evidence>
<evidence type="ECO:0000256" key="3">
    <source>
        <dbReference type="ARBA" id="ARBA00022737"/>
    </source>
</evidence>
<evidence type="ECO:0000256" key="7">
    <source>
        <dbReference type="ARBA" id="ARBA00023163"/>
    </source>
</evidence>
<dbReference type="Gene3D" id="3.30.160.60">
    <property type="entry name" value="Classic Zinc Finger"/>
    <property type="match status" value="6"/>
</dbReference>
<feature type="compositionally biased region" description="Polar residues" evidence="10">
    <location>
        <begin position="1"/>
        <end position="23"/>
    </location>
</feature>
<dbReference type="SUPFAM" id="SSF57667">
    <property type="entry name" value="beta-beta-alpha zinc fingers"/>
    <property type="match status" value="4"/>
</dbReference>
<sequence length="289" mass="32317">MSAAVSAQTDCGSTSAAETTPPNSGEGETVPEDSEVTGQEKRAGGRFQCPTCDKTFALKCLMNRHFLIHSRPHLCSQCGKRFAALRGLTAHSRTHTGQKLHRCAQCGTGFAHKSSFQRHMQKHAVEKARMKAGQKPTCRVCRKEFSSAVKLKYHMSVHTGEKPYACDQCDKQFSNPSNLHVHRRIHSGEKKYGCSVCGKSFIQRISLKLHTRVHTGETPFHCSTCGKDFTHRCDFRKHQRRHLAEDEGRDKLAGQRVKKGMMGNGVGVAWRHPPPPHTHTHTHNSEVNF</sequence>
<dbReference type="Pfam" id="PF13912">
    <property type="entry name" value="zf-C2H2_6"/>
    <property type="match status" value="1"/>
</dbReference>
<dbReference type="PROSITE" id="PS00028">
    <property type="entry name" value="ZINC_FINGER_C2H2_1"/>
    <property type="match status" value="7"/>
</dbReference>
<dbReference type="AlphaFoldDB" id="A0A3P9KA78"/>
<evidence type="ECO:0000256" key="4">
    <source>
        <dbReference type="ARBA" id="ARBA00022771"/>
    </source>
</evidence>
<dbReference type="FunFam" id="3.30.160.60:FF:000100">
    <property type="entry name" value="Zinc finger 45-like"/>
    <property type="match status" value="1"/>
</dbReference>
<keyword evidence="2" id="KW-0479">Metal-binding</keyword>
<accession>A0A3P9KA78</accession>
<feature type="domain" description="C2H2-type" evidence="11">
    <location>
        <begin position="73"/>
        <end position="100"/>
    </location>
</feature>
<dbReference type="FunFam" id="3.30.160.60:FF:000912">
    <property type="entry name" value="Zinc finger protein 660"/>
    <property type="match status" value="1"/>
</dbReference>
<dbReference type="Ensembl" id="ENSORLT00020006461.1">
    <property type="protein sequence ID" value="ENSORLP00020005334.1"/>
    <property type="gene ID" value="ENSORLG00020006144.1"/>
</dbReference>
<protein>
    <recommendedName>
        <fullName evidence="11">C2H2-type domain-containing protein</fullName>
    </recommendedName>
</protein>
<name>A0A3P9KA78_ORYLA</name>
<feature type="domain" description="C2H2-type" evidence="11">
    <location>
        <begin position="220"/>
        <end position="247"/>
    </location>
</feature>
<evidence type="ECO:0000259" key="11">
    <source>
        <dbReference type="PROSITE" id="PS50157"/>
    </source>
</evidence>
<evidence type="ECO:0000256" key="10">
    <source>
        <dbReference type="SAM" id="MobiDB-lite"/>
    </source>
</evidence>
<keyword evidence="8" id="KW-0539">Nucleus</keyword>
<evidence type="ECO:0000313" key="13">
    <source>
        <dbReference type="Proteomes" id="UP000265180"/>
    </source>
</evidence>
<evidence type="ECO:0000256" key="2">
    <source>
        <dbReference type="ARBA" id="ARBA00022723"/>
    </source>
</evidence>
<evidence type="ECO:0000256" key="8">
    <source>
        <dbReference type="ARBA" id="ARBA00023242"/>
    </source>
</evidence>
<dbReference type="PROSITE" id="PS50157">
    <property type="entry name" value="ZINC_FINGER_C2H2_2"/>
    <property type="match status" value="7"/>
</dbReference>
<feature type="domain" description="C2H2-type" evidence="11">
    <location>
        <begin position="192"/>
        <end position="219"/>
    </location>
</feature>
<feature type="domain" description="C2H2-type" evidence="11">
    <location>
        <begin position="101"/>
        <end position="128"/>
    </location>
</feature>
<reference key="1">
    <citation type="journal article" date="2007" name="Nature">
        <title>The medaka draft genome and insights into vertebrate genome evolution.</title>
        <authorList>
            <person name="Kasahara M."/>
            <person name="Naruse K."/>
            <person name="Sasaki S."/>
            <person name="Nakatani Y."/>
            <person name="Qu W."/>
            <person name="Ahsan B."/>
            <person name="Yamada T."/>
            <person name="Nagayasu Y."/>
            <person name="Doi K."/>
            <person name="Kasai Y."/>
            <person name="Jindo T."/>
            <person name="Kobayashi D."/>
            <person name="Shimada A."/>
            <person name="Toyoda A."/>
            <person name="Kuroki Y."/>
            <person name="Fujiyama A."/>
            <person name="Sasaki T."/>
            <person name="Shimizu A."/>
            <person name="Asakawa S."/>
            <person name="Shimizu N."/>
            <person name="Hashimoto S."/>
            <person name="Yang J."/>
            <person name="Lee Y."/>
            <person name="Matsushima K."/>
            <person name="Sugano S."/>
            <person name="Sakaizumi M."/>
            <person name="Narita T."/>
            <person name="Ohishi K."/>
            <person name="Haga S."/>
            <person name="Ohta F."/>
            <person name="Nomoto H."/>
            <person name="Nogata K."/>
            <person name="Morishita T."/>
            <person name="Endo T."/>
            <person name="Shin-I T."/>
            <person name="Takeda H."/>
            <person name="Morishita S."/>
            <person name="Kohara Y."/>
        </authorList>
    </citation>
    <scope>NUCLEOTIDE SEQUENCE [LARGE SCALE GENOMIC DNA]</scope>
    <source>
        <strain>Hd-rR</strain>
    </source>
</reference>
<feature type="region of interest" description="Disordered" evidence="10">
    <location>
        <begin position="1"/>
        <end position="42"/>
    </location>
</feature>
<dbReference type="SMART" id="SM00355">
    <property type="entry name" value="ZnF_C2H2"/>
    <property type="match status" value="7"/>
</dbReference>
<reference evidence="12" key="3">
    <citation type="submission" date="2025-08" db="UniProtKB">
        <authorList>
            <consortium name="Ensembl"/>
        </authorList>
    </citation>
    <scope>IDENTIFICATION</scope>
    <source>
        <strain evidence="12">HNI</strain>
    </source>
</reference>
<dbReference type="GO" id="GO:0005634">
    <property type="term" value="C:nucleus"/>
    <property type="evidence" value="ECO:0007669"/>
    <property type="project" value="UniProtKB-SubCell"/>
</dbReference>
<keyword evidence="4 9" id="KW-0863">Zinc-finger</keyword>
<dbReference type="FunFam" id="3.30.160.60:FF:000012">
    <property type="entry name" value="RB-associated KRAB zinc finger protein-like"/>
    <property type="match status" value="1"/>
</dbReference>
<organism evidence="12 13">
    <name type="scientific">Oryzias latipes</name>
    <name type="common">Japanese rice fish</name>
    <name type="synonym">Japanese killifish</name>
    <dbReference type="NCBI Taxonomy" id="8090"/>
    <lineage>
        <taxon>Eukaryota</taxon>
        <taxon>Metazoa</taxon>
        <taxon>Chordata</taxon>
        <taxon>Craniata</taxon>
        <taxon>Vertebrata</taxon>
        <taxon>Euteleostomi</taxon>
        <taxon>Actinopterygii</taxon>
        <taxon>Neopterygii</taxon>
        <taxon>Teleostei</taxon>
        <taxon>Neoteleostei</taxon>
        <taxon>Acanthomorphata</taxon>
        <taxon>Ovalentaria</taxon>
        <taxon>Atherinomorphae</taxon>
        <taxon>Beloniformes</taxon>
        <taxon>Adrianichthyidae</taxon>
        <taxon>Oryziinae</taxon>
        <taxon>Oryzias</taxon>
    </lineage>
</organism>
<evidence type="ECO:0000256" key="9">
    <source>
        <dbReference type="PROSITE-ProRule" id="PRU00042"/>
    </source>
</evidence>
<dbReference type="InterPro" id="IPR013087">
    <property type="entry name" value="Znf_C2H2_type"/>
</dbReference>
<dbReference type="GO" id="GO:0003677">
    <property type="term" value="F:DNA binding"/>
    <property type="evidence" value="ECO:0007669"/>
    <property type="project" value="UniProtKB-KW"/>
</dbReference>
<comment type="subcellular location">
    <subcellularLocation>
        <location evidence="1">Nucleus</location>
    </subcellularLocation>
</comment>
<feature type="domain" description="C2H2-type" evidence="11">
    <location>
        <begin position="136"/>
        <end position="163"/>
    </location>
</feature>
<keyword evidence="7" id="KW-0804">Transcription</keyword>
<dbReference type="FunFam" id="3.30.160.60:FF:000690">
    <property type="entry name" value="Zinc finger protein 354C"/>
    <property type="match status" value="1"/>
</dbReference>
<dbReference type="Proteomes" id="UP000265180">
    <property type="component" value="Chromosome 12"/>
</dbReference>
<dbReference type="GO" id="GO:0008270">
    <property type="term" value="F:zinc ion binding"/>
    <property type="evidence" value="ECO:0007669"/>
    <property type="project" value="UniProtKB-KW"/>
</dbReference>
<evidence type="ECO:0000256" key="5">
    <source>
        <dbReference type="ARBA" id="ARBA00022833"/>
    </source>
</evidence>
<dbReference type="PANTHER" id="PTHR23235">
    <property type="entry name" value="KRUEPPEL-LIKE TRANSCRIPTION FACTOR"/>
    <property type="match status" value="1"/>
</dbReference>